<evidence type="ECO:0000256" key="2">
    <source>
        <dbReference type="ARBA" id="ARBA00022448"/>
    </source>
</evidence>
<dbReference type="InterPro" id="IPR020846">
    <property type="entry name" value="MFS_dom"/>
</dbReference>
<dbReference type="GO" id="GO:0005886">
    <property type="term" value="C:plasma membrane"/>
    <property type="evidence" value="ECO:0007669"/>
    <property type="project" value="UniProtKB-SubCell"/>
</dbReference>
<feature type="transmembrane region" description="Helical" evidence="6">
    <location>
        <begin position="336"/>
        <end position="356"/>
    </location>
</feature>
<feature type="transmembrane region" description="Helical" evidence="6">
    <location>
        <begin position="214"/>
        <end position="230"/>
    </location>
</feature>
<dbReference type="PANTHER" id="PTHR23501:SF154">
    <property type="entry name" value="MULTIDRUG-EFFLUX TRANSPORTER RV1634-RELATED"/>
    <property type="match status" value="1"/>
</dbReference>
<gene>
    <name evidence="8" type="ORF">F0Q45_08525</name>
</gene>
<dbReference type="AlphaFoldDB" id="A0A5B1BTG0"/>
<dbReference type="RefSeq" id="WP_149653526.1">
    <property type="nucleotide sequence ID" value="NZ_VTZN01000036.1"/>
</dbReference>
<name>A0A5B1BTG0_MYCSI</name>
<feature type="transmembrane region" description="Helical" evidence="6">
    <location>
        <begin position="85"/>
        <end position="105"/>
    </location>
</feature>
<feature type="transmembrane region" description="Helical" evidence="6">
    <location>
        <begin position="368"/>
        <end position="386"/>
    </location>
</feature>
<dbReference type="InterPro" id="IPR036259">
    <property type="entry name" value="MFS_trans_sf"/>
</dbReference>
<keyword evidence="5 6" id="KW-0472">Membrane</keyword>
<dbReference type="Proteomes" id="UP000324701">
    <property type="component" value="Unassembled WGS sequence"/>
</dbReference>
<protein>
    <submittedName>
        <fullName evidence="8">MFS transporter</fullName>
    </submittedName>
</protein>
<evidence type="ECO:0000256" key="4">
    <source>
        <dbReference type="ARBA" id="ARBA00022989"/>
    </source>
</evidence>
<dbReference type="GO" id="GO:0022857">
    <property type="term" value="F:transmembrane transporter activity"/>
    <property type="evidence" value="ECO:0007669"/>
    <property type="project" value="InterPro"/>
</dbReference>
<evidence type="ECO:0000256" key="1">
    <source>
        <dbReference type="ARBA" id="ARBA00004651"/>
    </source>
</evidence>
<keyword evidence="9" id="KW-1185">Reference proteome</keyword>
<feature type="transmembrane region" description="Helical" evidence="6">
    <location>
        <begin position="441"/>
        <end position="459"/>
    </location>
</feature>
<feature type="domain" description="Major facilitator superfamily (MFS) profile" evidence="7">
    <location>
        <begin position="21"/>
        <end position="466"/>
    </location>
</feature>
<dbReference type="SUPFAM" id="SSF103473">
    <property type="entry name" value="MFS general substrate transporter"/>
    <property type="match status" value="1"/>
</dbReference>
<feature type="transmembrane region" description="Helical" evidence="6">
    <location>
        <begin position="55"/>
        <end position="78"/>
    </location>
</feature>
<dbReference type="PROSITE" id="PS50850">
    <property type="entry name" value="MFS"/>
    <property type="match status" value="1"/>
</dbReference>
<keyword evidence="3 6" id="KW-0812">Transmembrane</keyword>
<feature type="transmembrane region" description="Helical" evidence="6">
    <location>
        <begin position="144"/>
        <end position="166"/>
    </location>
</feature>
<dbReference type="OrthoDB" id="3503984at2"/>
<proteinExistence type="predicted"/>
<evidence type="ECO:0000256" key="3">
    <source>
        <dbReference type="ARBA" id="ARBA00022692"/>
    </source>
</evidence>
<keyword evidence="2" id="KW-0813">Transport</keyword>
<dbReference type="PANTHER" id="PTHR23501">
    <property type="entry name" value="MAJOR FACILITATOR SUPERFAMILY"/>
    <property type="match status" value="1"/>
</dbReference>
<evidence type="ECO:0000259" key="7">
    <source>
        <dbReference type="PROSITE" id="PS50850"/>
    </source>
</evidence>
<evidence type="ECO:0000256" key="6">
    <source>
        <dbReference type="SAM" id="Phobius"/>
    </source>
</evidence>
<dbReference type="Gene3D" id="1.20.1720.10">
    <property type="entry name" value="Multidrug resistance protein D"/>
    <property type="match status" value="1"/>
</dbReference>
<dbReference type="EMBL" id="VTZN01000036">
    <property type="protein sequence ID" value="KAA1250673.1"/>
    <property type="molecule type" value="Genomic_DNA"/>
</dbReference>
<feature type="transmembrane region" description="Helical" evidence="6">
    <location>
        <begin position="236"/>
        <end position="256"/>
    </location>
</feature>
<sequence>MTNTAREAGSWRELLGGHLGTATMLAGGVAMYATNEFLTVSLLPSTIAEIGGSRLYAWVTTLYLVGSVVAATTVNAMLLRVGARASYLIGLTVFGVASLLCAAAPSMEILVAGRALQGVAGGLLAGLGYALINAALPHRLWTRGSALVSAMWGVATLLGPAAGGLFAQFKLWRWAFGAMAVLAALMVMLVFAVLTRRVSSGGDKSVTRQHRVPVWSVLLMGAAALAVSVAEFPRYLVQTAGLLAAAALLIAIFVVVDWRMQVAVLPPSVFGSGPLKWIYLTMSVQMVAAMVTTYVPLFGQRLGHLTPVAAGFLGAALAFGWTTSQIVSASLNSIRVIGYVVAAAPLVVAAGLGLGAATQRANAPPGTVALWALALLATGVGIGMAWPHLTVRAMDCVDDPAESSSAAAAVNIVQLISGAVGAGLAGVVVNNAAGGDVAEARWLYGVFTVLAVVALIASFRATHRERRSSS</sequence>
<dbReference type="Gene3D" id="1.20.1250.20">
    <property type="entry name" value="MFS general substrate transporter like domains"/>
    <property type="match status" value="1"/>
</dbReference>
<dbReference type="Pfam" id="PF07690">
    <property type="entry name" value="MFS_1"/>
    <property type="match status" value="1"/>
</dbReference>
<accession>A0A5B1BTG0</accession>
<feature type="transmembrane region" description="Helical" evidence="6">
    <location>
        <begin position="305"/>
        <end position="324"/>
    </location>
</feature>
<evidence type="ECO:0000313" key="8">
    <source>
        <dbReference type="EMBL" id="KAA1250673.1"/>
    </source>
</evidence>
<reference evidence="8 9" key="1">
    <citation type="submission" date="2019-09" db="EMBL/GenBank/DDBJ databases">
        <title>Report of infection by Mycobacterium simiae a patient suffering from pulmonary tuberculosis.</title>
        <authorList>
            <person name="Mohanty P.S."/>
            <person name="Bansal A.K."/>
            <person name="Singh H."/>
            <person name="Sharma S."/>
            <person name="Patil S.A."/>
            <person name="Upadhaya P."/>
            <person name="Singh P.K."/>
            <person name="Kumar D."/>
            <person name="Kumar S."/>
            <person name="Singh R.K."/>
            <person name="Chaudhary B."/>
        </authorList>
    </citation>
    <scope>NUCLEOTIDE SEQUENCE [LARGE SCALE GENOMIC DNA]</scope>
    <source>
        <strain evidence="8 9">JAL-560-SIM</strain>
    </source>
</reference>
<feature type="transmembrane region" description="Helical" evidence="6">
    <location>
        <begin position="406"/>
        <end position="429"/>
    </location>
</feature>
<feature type="transmembrane region" description="Helical" evidence="6">
    <location>
        <begin position="172"/>
        <end position="194"/>
    </location>
</feature>
<feature type="transmembrane region" description="Helical" evidence="6">
    <location>
        <begin position="111"/>
        <end position="132"/>
    </location>
</feature>
<comment type="caution">
    <text evidence="8">The sequence shown here is derived from an EMBL/GenBank/DDBJ whole genome shotgun (WGS) entry which is preliminary data.</text>
</comment>
<feature type="transmembrane region" description="Helical" evidence="6">
    <location>
        <begin position="277"/>
        <end position="299"/>
    </location>
</feature>
<evidence type="ECO:0000313" key="9">
    <source>
        <dbReference type="Proteomes" id="UP000324701"/>
    </source>
</evidence>
<dbReference type="InterPro" id="IPR011701">
    <property type="entry name" value="MFS"/>
</dbReference>
<comment type="subcellular location">
    <subcellularLocation>
        <location evidence="1">Cell membrane</location>
        <topology evidence="1">Multi-pass membrane protein</topology>
    </subcellularLocation>
</comment>
<evidence type="ECO:0000256" key="5">
    <source>
        <dbReference type="ARBA" id="ARBA00023136"/>
    </source>
</evidence>
<feature type="transmembrane region" description="Helical" evidence="6">
    <location>
        <begin position="14"/>
        <end position="35"/>
    </location>
</feature>
<keyword evidence="4 6" id="KW-1133">Transmembrane helix</keyword>
<organism evidence="8 9">
    <name type="scientific">Mycobacterium simiae</name>
    <name type="common">Mycobacterium habana</name>
    <dbReference type="NCBI Taxonomy" id="1784"/>
    <lineage>
        <taxon>Bacteria</taxon>
        <taxon>Bacillati</taxon>
        <taxon>Actinomycetota</taxon>
        <taxon>Actinomycetes</taxon>
        <taxon>Mycobacteriales</taxon>
        <taxon>Mycobacteriaceae</taxon>
        <taxon>Mycobacterium</taxon>
        <taxon>Mycobacterium simiae complex</taxon>
    </lineage>
</organism>